<dbReference type="EMBL" id="CP097899">
    <property type="protein sequence ID" value="URN96415.1"/>
    <property type="molecule type" value="Genomic_DNA"/>
</dbReference>
<protein>
    <submittedName>
        <fullName evidence="3">ABC transporter substrate-binding protein</fullName>
    </submittedName>
</protein>
<dbReference type="PANTHER" id="PTHR43649:SF12">
    <property type="entry name" value="DIACETYLCHITOBIOSE BINDING PROTEIN DASA"/>
    <property type="match status" value="1"/>
</dbReference>
<evidence type="ECO:0000256" key="1">
    <source>
        <dbReference type="SAM" id="MobiDB-lite"/>
    </source>
</evidence>
<feature type="compositionally biased region" description="Polar residues" evidence="1">
    <location>
        <begin position="43"/>
        <end position="57"/>
    </location>
</feature>
<dbReference type="InterPro" id="IPR050490">
    <property type="entry name" value="Bact_solute-bd_prot1"/>
</dbReference>
<dbReference type="AlphaFoldDB" id="A0A9J6ZK95"/>
<dbReference type="PANTHER" id="PTHR43649">
    <property type="entry name" value="ARABINOSE-BINDING PROTEIN-RELATED"/>
    <property type="match status" value="1"/>
</dbReference>
<feature type="region of interest" description="Disordered" evidence="1">
    <location>
        <begin position="30"/>
        <end position="58"/>
    </location>
</feature>
<dbReference type="PROSITE" id="PS51257">
    <property type="entry name" value="PROKAR_LIPOPROTEIN"/>
    <property type="match status" value="1"/>
</dbReference>
<evidence type="ECO:0000313" key="4">
    <source>
        <dbReference type="Proteomes" id="UP001056756"/>
    </source>
</evidence>
<name>A0A9J6ZK95_9BACL</name>
<sequence length="573" mass="64979">MGVRNKKTVHWLFMLILTFSIVASGCSSNGNGNGNKKDESTKPKGTNVSTDESNSSEAKVEPFTISLFTAATGPIPTEDNKIYQEIKEKLGITIKEEYLVGDIEQKLGVMIAGGDYPDIITANTKLTAAKAVIPLEDLIEEHAPNLKKHFGKVWEQLKDPADGHIYWLPNYGVYQGEFKPTDYMGPAFYIQKAVLKEYGYPQLKTLDDYFKLIEDYATKYPEIDGQPTIGYTSLAFDWRDWGLRNAPQHLAGHPNDGGVLVDPNSNVATLYSATDTAKPYYSKLNEINAKGLMDKESFAQNYDQFLAKVSSGRVLGMFEQRWNFGQAHDSLVSQGKTDRTYVGFPLVYDESITDYYLDRPVINLGNGFGITVNAENPEKIIKFIDTMLSEDWQKRLNWGEEGVDYLVGDNGLYYRTPEMRTQQEDVTWKQKYKAESLWGYLPKLEGNYPDGNADGPGNQPDEFFANLKDIDKELLTAYGYKTWTDFFSSPPDNRVSYPAWNIDLIEGSPAKVANQKMKDLDFKYLPKAILSKPNQFEDVWAEYVEQMGKVDTNAYLDRVNEQLEWRKNAWSSK</sequence>
<accession>A0A9J6ZK95</accession>
<dbReference type="Proteomes" id="UP001056756">
    <property type="component" value="Chromosome"/>
</dbReference>
<organism evidence="3 4">
    <name type="scientific">Candidatus Pristimantibacillus lignocellulolyticus</name>
    <dbReference type="NCBI Taxonomy" id="2994561"/>
    <lineage>
        <taxon>Bacteria</taxon>
        <taxon>Bacillati</taxon>
        <taxon>Bacillota</taxon>
        <taxon>Bacilli</taxon>
        <taxon>Bacillales</taxon>
        <taxon>Paenibacillaceae</taxon>
        <taxon>Candidatus Pristimantibacillus</taxon>
    </lineage>
</organism>
<evidence type="ECO:0000256" key="2">
    <source>
        <dbReference type="SAM" id="SignalP"/>
    </source>
</evidence>
<keyword evidence="2" id="KW-0732">Signal</keyword>
<gene>
    <name evidence="3" type="ORF">NAG76_09425</name>
</gene>
<dbReference type="KEGG" id="plig:NAG76_09425"/>
<feature type="signal peptide" evidence="2">
    <location>
        <begin position="1"/>
        <end position="25"/>
    </location>
</feature>
<dbReference type="CDD" id="cd13582">
    <property type="entry name" value="PBP2_AlgQ_like_3"/>
    <property type="match status" value="1"/>
</dbReference>
<dbReference type="Gene3D" id="3.40.190.10">
    <property type="entry name" value="Periplasmic binding protein-like II"/>
    <property type="match status" value="3"/>
</dbReference>
<dbReference type="SUPFAM" id="SSF53850">
    <property type="entry name" value="Periplasmic binding protein-like II"/>
    <property type="match status" value="1"/>
</dbReference>
<reference evidence="3" key="1">
    <citation type="submission" date="2022-05" db="EMBL/GenBank/DDBJ databases">
        <title>Novel bacterial taxa in a minimal lignocellulolytic consortium and its capacity to transform plastics disclosed by genome-resolved metagenomics.</title>
        <authorList>
            <person name="Rodriguez C.A.D."/>
            <person name="Diaz-Garcia L."/>
            <person name="Herrera K."/>
            <person name="Tarazona N.A."/>
            <person name="Sproer C."/>
            <person name="Overmann J."/>
            <person name="Jimenez D.J."/>
        </authorList>
    </citation>
    <scope>NUCLEOTIDE SEQUENCE</scope>
    <source>
        <strain evidence="3">MAG5</strain>
    </source>
</reference>
<feature type="chain" id="PRO_5039917385" evidence="2">
    <location>
        <begin position="26"/>
        <end position="573"/>
    </location>
</feature>
<evidence type="ECO:0000313" key="3">
    <source>
        <dbReference type="EMBL" id="URN96415.1"/>
    </source>
</evidence>
<proteinExistence type="predicted"/>